<keyword evidence="3" id="KW-1185">Reference proteome</keyword>
<dbReference type="AlphaFoldDB" id="B4VJ19"/>
<evidence type="ECO:0000313" key="2">
    <source>
        <dbReference type="EMBL" id="EDX78069.1"/>
    </source>
</evidence>
<reference evidence="2 3" key="1">
    <citation type="submission" date="2008-07" db="EMBL/GenBank/DDBJ databases">
        <authorList>
            <person name="Tandeau de Marsac N."/>
            <person name="Ferriera S."/>
            <person name="Johnson J."/>
            <person name="Kravitz S."/>
            <person name="Beeson K."/>
            <person name="Sutton G."/>
            <person name="Rogers Y.-H."/>
            <person name="Friedman R."/>
            <person name="Frazier M."/>
            <person name="Venter J.C."/>
        </authorList>
    </citation>
    <scope>NUCLEOTIDE SEQUENCE [LARGE SCALE GENOMIC DNA]</scope>
    <source>
        <strain evidence="2 3">PCC 7420</strain>
    </source>
</reference>
<accession>B4VJ19</accession>
<keyword evidence="1" id="KW-0802">TPR repeat</keyword>
<dbReference type="InterPro" id="IPR006597">
    <property type="entry name" value="Sel1-like"/>
</dbReference>
<dbReference type="OrthoDB" id="530353at2"/>
<dbReference type="Pfam" id="PF13414">
    <property type="entry name" value="TPR_11"/>
    <property type="match status" value="1"/>
</dbReference>
<protein>
    <submittedName>
        <fullName evidence="2">Tetratricopeptide repeat domain protein</fullName>
    </submittedName>
</protein>
<name>B4VJ19_9CYAN</name>
<gene>
    <name evidence="2" type="ORF">MC7420_7807</name>
</gene>
<dbReference type="SMART" id="SM00028">
    <property type="entry name" value="TPR"/>
    <property type="match status" value="4"/>
</dbReference>
<proteinExistence type="predicted"/>
<organism evidence="2 3">
    <name type="scientific">Coleofasciculus chthonoplastes PCC 7420</name>
    <dbReference type="NCBI Taxonomy" id="118168"/>
    <lineage>
        <taxon>Bacteria</taxon>
        <taxon>Bacillati</taxon>
        <taxon>Cyanobacteriota</taxon>
        <taxon>Cyanophyceae</taxon>
        <taxon>Coleofasciculales</taxon>
        <taxon>Coleofasciculaceae</taxon>
        <taxon>Coleofasciculus</taxon>
    </lineage>
</organism>
<dbReference type="SUPFAM" id="SSF48452">
    <property type="entry name" value="TPR-like"/>
    <property type="match status" value="1"/>
</dbReference>
<dbReference type="STRING" id="118168.MC7420_7807"/>
<feature type="repeat" description="TPR" evidence="1">
    <location>
        <begin position="283"/>
        <end position="316"/>
    </location>
</feature>
<dbReference type="HOGENOM" id="CLU_036691_1_0_3"/>
<dbReference type="EMBL" id="DS989842">
    <property type="protein sequence ID" value="EDX78069.1"/>
    <property type="molecule type" value="Genomic_DNA"/>
</dbReference>
<evidence type="ECO:0000256" key="1">
    <source>
        <dbReference type="PROSITE-ProRule" id="PRU00339"/>
    </source>
</evidence>
<dbReference type="RefSeq" id="WP_006098505.1">
    <property type="nucleotide sequence ID" value="NZ_DS989842.1"/>
</dbReference>
<dbReference type="SMART" id="SM00671">
    <property type="entry name" value="SEL1"/>
    <property type="match status" value="3"/>
</dbReference>
<sequence>MSTPLNTALESYQAALECLDKADATIDVEQILAILNARDTVQVALKQQSPVPNSQLQTVIALDARLREKVDVIAKAVNYKTAEQFSQWRESVHPAADAWWWRLERIAPPHPWDQLDWLWRSVTIVGWTANLSLLVNIAGRFFSQGAGLAGAAAVIFPSILAVLQAKSELTKSGHEGFDQLLTKLRIPLHWREEARAGSTLLLSVFLGYFWLLLPDISRIYTNTGWENYDKGQVGAAEQEYMRAIALDADNVNAHYNLGLVYEDLQEFDQARKHYQIAARGDMPAAYNKLGRLYLKRKKYPEAAALLQKGLLLTEDQETSLDVRYNLLKNMGWTRFLQGRDEEAEYTLLAAVGITKNPAASEVIENKGTAHCVLAQALDKQDKPSALEAYKLCCQQGNRLNSDEDTWLHLAHTKLNKAGESCPNPGN</sequence>
<dbReference type="InterPro" id="IPR011990">
    <property type="entry name" value="TPR-like_helical_dom_sf"/>
</dbReference>
<dbReference type="eggNOG" id="COG0457">
    <property type="taxonomic scope" value="Bacteria"/>
</dbReference>
<dbReference type="Gene3D" id="1.25.40.10">
    <property type="entry name" value="Tetratricopeptide repeat domain"/>
    <property type="match status" value="2"/>
</dbReference>
<dbReference type="Proteomes" id="UP000003835">
    <property type="component" value="Unassembled WGS sequence"/>
</dbReference>
<evidence type="ECO:0000313" key="3">
    <source>
        <dbReference type="Proteomes" id="UP000003835"/>
    </source>
</evidence>
<dbReference type="InterPro" id="IPR019734">
    <property type="entry name" value="TPR_rpt"/>
</dbReference>
<dbReference type="PROSITE" id="PS50005">
    <property type="entry name" value="TPR"/>
    <property type="match status" value="1"/>
</dbReference>